<keyword evidence="7" id="KW-1185">Reference proteome</keyword>
<evidence type="ECO:0000256" key="3">
    <source>
        <dbReference type="ARBA" id="ARBA00023134"/>
    </source>
</evidence>
<comment type="caution">
    <text evidence="6">The sequence shown here is derived from an EMBL/GenBank/DDBJ whole genome shotgun (WGS) entry which is preliminary data.</text>
</comment>
<dbReference type="SUPFAM" id="SSF48340">
    <property type="entry name" value="Interferon-induced guanylate-binding protein 1 (GBP1), C-terminal domain"/>
    <property type="match status" value="2"/>
</dbReference>
<gene>
    <name evidence="6" type="ORF">HOLleu_18626</name>
</gene>
<dbReference type="GO" id="GO:0005525">
    <property type="term" value="F:GTP binding"/>
    <property type="evidence" value="ECO:0007669"/>
    <property type="project" value="UniProtKB-KW"/>
</dbReference>
<dbReference type="Gene3D" id="3.40.50.300">
    <property type="entry name" value="P-loop containing nucleotide triphosphate hydrolases"/>
    <property type="match status" value="1"/>
</dbReference>
<evidence type="ECO:0000256" key="2">
    <source>
        <dbReference type="ARBA" id="ARBA00022801"/>
    </source>
</evidence>
<dbReference type="SUPFAM" id="SSF52540">
    <property type="entry name" value="P-loop containing nucleoside triphosphate hydrolases"/>
    <property type="match status" value="1"/>
</dbReference>
<protein>
    <submittedName>
        <fullName evidence="6">Guanylate-binding protein 1</fullName>
    </submittedName>
</protein>
<evidence type="ECO:0000313" key="7">
    <source>
        <dbReference type="Proteomes" id="UP001152320"/>
    </source>
</evidence>
<comment type="similarity">
    <text evidence="4">Belongs to the TRAFAC class dynamin-like GTPase superfamily. GB1/RHD3 GTPase family.</text>
</comment>
<evidence type="ECO:0000256" key="4">
    <source>
        <dbReference type="PROSITE-ProRule" id="PRU01052"/>
    </source>
</evidence>
<dbReference type="InterPro" id="IPR036543">
    <property type="entry name" value="Guanylate-bd_C_sf"/>
</dbReference>
<dbReference type="GO" id="GO:0003924">
    <property type="term" value="F:GTPase activity"/>
    <property type="evidence" value="ECO:0007669"/>
    <property type="project" value="InterPro"/>
</dbReference>
<dbReference type="InterPro" id="IPR030386">
    <property type="entry name" value="G_GB1_RHD3_dom"/>
</dbReference>
<dbReference type="AlphaFoldDB" id="A0A9Q1C3U6"/>
<dbReference type="Gene3D" id="1.20.1000.10">
    <property type="entry name" value="Guanylate-binding protein, C-terminal domain"/>
    <property type="match status" value="1"/>
</dbReference>
<feature type="domain" description="GB1/RHD3-type G" evidence="5">
    <location>
        <begin position="48"/>
        <end position="149"/>
    </location>
</feature>
<keyword evidence="2" id="KW-0378">Hydrolase</keyword>
<dbReference type="Pfam" id="PF02263">
    <property type="entry name" value="GBP"/>
    <property type="match status" value="1"/>
</dbReference>
<accession>A0A9Q1C3U6</accession>
<dbReference type="EMBL" id="JAIZAY010000008">
    <property type="protein sequence ID" value="KAJ8037733.1"/>
    <property type="molecule type" value="Genomic_DNA"/>
</dbReference>
<dbReference type="InterPro" id="IPR027417">
    <property type="entry name" value="P-loop_NTPase"/>
</dbReference>
<evidence type="ECO:0000256" key="1">
    <source>
        <dbReference type="ARBA" id="ARBA00022741"/>
    </source>
</evidence>
<proteinExistence type="inferred from homology"/>
<dbReference type="Proteomes" id="UP001152320">
    <property type="component" value="Chromosome 8"/>
</dbReference>
<dbReference type="PANTHER" id="PTHR10751">
    <property type="entry name" value="GUANYLATE BINDING PROTEIN"/>
    <property type="match status" value="1"/>
</dbReference>
<keyword evidence="3" id="KW-0342">GTP-binding</keyword>
<dbReference type="PROSITE" id="PS51715">
    <property type="entry name" value="G_GB1_RHD3"/>
    <property type="match status" value="1"/>
</dbReference>
<reference evidence="6" key="1">
    <citation type="submission" date="2021-10" db="EMBL/GenBank/DDBJ databases">
        <title>Tropical sea cucumber genome reveals ecological adaptation and Cuvierian tubules defense mechanism.</title>
        <authorList>
            <person name="Chen T."/>
        </authorList>
    </citation>
    <scope>NUCLEOTIDE SEQUENCE</scope>
    <source>
        <strain evidence="6">Nanhai2018</strain>
        <tissue evidence="6">Muscle</tissue>
    </source>
</reference>
<evidence type="ECO:0000259" key="5">
    <source>
        <dbReference type="PROSITE" id="PS51715"/>
    </source>
</evidence>
<dbReference type="InterPro" id="IPR015894">
    <property type="entry name" value="Guanylate-bd_N"/>
</dbReference>
<evidence type="ECO:0000313" key="6">
    <source>
        <dbReference type="EMBL" id="KAJ8037733.1"/>
    </source>
</evidence>
<organism evidence="6 7">
    <name type="scientific">Holothuria leucospilota</name>
    <name type="common">Black long sea cucumber</name>
    <name type="synonym">Mertensiothuria leucospilota</name>
    <dbReference type="NCBI Taxonomy" id="206669"/>
    <lineage>
        <taxon>Eukaryota</taxon>
        <taxon>Metazoa</taxon>
        <taxon>Echinodermata</taxon>
        <taxon>Eleutherozoa</taxon>
        <taxon>Echinozoa</taxon>
        <taxon>Holothuroidea</taxon>
        <taxon>Aspidochirotacea</taxon>
        <taxon>Aspidochirotida</taxon>
        <taxon>Holothuriidae</taxon>
        <taxon>Holothuria</taxon>
    </lineage>
</organism>
<sequence>MTPVRAVPLCLPGNCTWDQEHQIVVFNAVERGKLVLCQEGLDVLRGIYKPVIVISITGPARSGKSFFLSQILDGIQFEVAHGTTAKTTGIWIASIDKFVTECGQDVAVILLDMEGLCSVSSVDNNTDTTWEKKLFTLGLLLSSYFIFNSQGKPTFGDLDKLAFVGKFREYLESSRACKRNNRFKPLGSSPDFLWLVRDAYLQPEVQGERCSWSRYLKESVLKSQPCRRNDPTDLVREAVVKTFGKIDAYGIPFPSLDPNVLQKLGSPESTNMTQPAFKKSILSVKKKIFALAKEKTVNGRILSGRDLAIFLEAFVEQLNSETGIIDVESTFECFVGVEEAETVYTNEMELLREKMPCSALEVRKCHNDAKKKAGKKLSDRTKLSSHLAREIHIRKFDLTLRNELKSYQSENKLLSHDHCQKIIKHLLSQYLQPMFDDPSNFRVKAIRDTKDKILEKYCLLAQGPKSDEIHFELMTQMTSKTIEIEKLIVHEATKKSLDLYERELLAFRLPCEKCHLDEKHEKTLELALNTFEELCSGGETKYPIVYKQSLEADIHDKINSIVKNNDRLSFEKCEKIMNNLIKRHLNPLLDDLYHNNYKTLLQAVRIIFDSYDSTAVGPKSEFVRKQGEREVNSQLEQSQVHIAQITRSRASTIYSNHMQQLKLPCSEILLFLGDKGAREKAFEKLTTDLSNFPTSIIRSEEQELEWLLTRSYSSLMRDNMSRSRQQCQRLVNQLEEQHHLNVVLGDWRLRDEATVGAIVERILRDYMAGAKGPAAIEIQKEIQAKFHQKLQQCAQESLERKASLAAGVIVAGGLALWGLRKILGGKKSGDDD</sequence>
<dbReference type="OrthoDB" id="5973237at2759"/>
<name>A0A9Q1C3U6_HOLLE</name>
<keyword evidence="1" id="KW-0547">Nucleotide-binding</keyword>